<dbReference type="RefSeq" id="WP_257789409.1">
    <property type="nucleotide sequence ID" value="NZ_CP019937.1"/>
</dbReference>
<evidence type="ECO:0000313" key="2">
    <source>
        <dbReference type="Proteomes" id="UP000242447"/>
    </source>
</evidence>
<dbReference type="Proteomes" id="UP000242447">
    <property type="component" value="Chromosome"/>
</dbReference>
<organism evidence="1 2">
    <name type="scientific">Ketogulonicigenium robustum</name>
    <dbReference type="NCBI Taxonomy" id="92947"/>
    <lineage>
        <taxon>Bacteria</taxon>
        <taxon>Pseudomonadati</taxon>
        <taxon>Pseudomonadota</taxon>
        <taxon>Alphaproteobacteria</taxon>
        <taxon>Rhodobacterales</taxon>
        <taxon>Roseobacteraceae</taxon>
        <taxon>Ketogulonicigenium</taxon>
    </lineage>
</organism>
<dbReference type="AlphaFoldDB" id="A0A1W6NYE5"/>
<dbReference type="EMBL" id="CP019937">
    <property type="protein sequence ID" value="ARO14120.1"/>
    <property type="molecule type" value="Genomic_DNA"/>
</dbReference>
<gene>
    <name evidence="1" type="ORF">BVG79_00768</name>
</gene>
<evidence type="ECO:0000313" key="1">
    <source>
        <dbReference type="EMBL" id="ARO14120.1"/>
    </source>
</evidence>
<accession>A0A1W6NYE5</accession>
<protein>
    <submittedName>
        <fullName evidence="1">Uncharacterized protein</fullName>
    </submittedName>
</protein>
<sequence>MSALKRSLNSFGAVLGVIGAAFCVSAAAQINHGPQQGLNRPY</sequence>
<name>A0A1W6NYE5_9RHOB</name>
<proteinExistence type="predicted"/>
<keyword evidence="2" id="KW-1185">Reference proteome</keyword>
<dbReference type="KEGG" id="kro:BVG79_00768"/>
<reference evidence="1 2" key="1">
    <citation type="submission" date="2017-02" db="EMBL/GenBank/DDBJ databases">
        <title>Ketogulonicigenium robustum SPU B003 Genome sequencing and assembly.</title>
        <authorList>
            <person name="Li Y."/>
            <person name="Liu L."/>
            <person name="Wang C."/>
            <person name="Zhang M."/>
            <person name="Zhang T."/>
            <person name="Zhang Y."/>
        </authorList>
    </citation>
    <scope>NUCLEOTIDE SEQUENCE [LARGE SCALE GENOMIC DNA]</scope>
    <source>
        <strain evidence="1 2">SPU_B003</strain>
    </source>
</reference>